<keyword evidence="4" id="KW-1185">Reference proteome</keyword>
<gene>
    <name evidence="3" type="ORF">R3P38DRAFT_328575</name>
</gene>
<feature type="transmembrane region" description="Helical" evidence="1">
    <location>
        <begin position="198"/>
        <end position="219"/>
    </location>
</feature>
<name>A0AAV9ZNB8_9AGAR</name>
<dbReference type="EMBL" id="JAWWNJ010000130">
    <property type="protein sequence ID" value="KAK6987712.1"/>
    <property type="molecule type" value="Genomic_DNA"/>
</dbReference>
<dbReference type="InterPro" id="IPR045338">
    <property type="entry name" value="DUF6535"/>
</dbReference>
<proteinExistence type="predicted"/>
<dbReference type="Proteomes" id="UP001362999">
    <property type="component" value="Unassembled WGS sequence"/>
</dbReference>
<dbReference type="Pfam" id="PF20153">
    <property type="entry name" value="DUF6535"/>
    <property type="match status" value="1"/>
</dbReference>
<keyword evidence="1" id="KW-1133">Transmembrane helix</keyword>
<dbReference type="Gene3D" id="1.25.10.10">
    <property type="entry name" value="Leucine-rich Repeat Variant"/>
    <property type="match status" value="1"/>
</dbReference>
<evidence type="ECO:0000313" key="3">
    <source>
        <dbReference type="EMBL" id="KAK6987712.1"/>
    </source>
</evidence>
<dbReference type="InterPro" id="IPR011989">
    <property type="entry name" value="ARM-like"/>
</dbReference>
<organism evidence="3 4">
    <name type="scientific">Favolaschia claudopus</name>
    <dbReference type="NCBI Taxonomy" id="2862362"/>
    <lineage>
        <taxon>Eukaryota</taxon>
        <taxon>Fungi</taxon>
        <taxon>Dikarya</taxon>
        <taxon>Basidiomycota</taxon>
        <taxon>Agaricomycotina</taxon>
        <taxon>Agaricomycetes</taxon>
        <taxon>Agaricomycetidae</taxon>
        <taxon>Agaricales</taxon>
        <taxon>Marasmiineae</taxon>
        <taxon>Mycenaceae</taxon>
        <taxon>Favolaschia</taxon>
    </lineage>
</organism>
<comment type="caution">
    <text evidence="3">The sequence shown here is derived from an EMBL/GenBank/DDBJ whole genome shotgun (WGS) entry which is preliminary data.</text>
</comment>
<feature type="transmembrane region" description="Helical" evidence="1">
    <location>
        <begin position="84"/>
        <end position="102"/>
    </location>
</feature>
<reference evidence="3 4" key="1">
    <citation type="journal article" date="2024" name="J Genomics">
        <title>Draft genome sequencing and assembly of Favolaschia claudopus CIRM-BRFM 2984 isolated from oak limbs.</title>
        <authorList>
            <person name="Navarro D."/>
            <person name="Drula E."/>
            <person name="Chaduli D."/>
            <person name="Cazenave R."/>
            <person name="Ahrendt S."/>
            <person name="Wang J."/>
            <person name="Lipzen A."/>
            <person name="Daum C."/>
            <person name="Barry K."/>
            <person name="Grigoriev I.V."/>
            <person name="Favel A."/>
            <person name="Rosso M.N."/>
            <person name="Martin F."/>
        </authorList>
    </citation>
    <scope>NUCLEOTIDE SEQUENCE [LARGE SCALE GENOMIC DNA]</scope>
    <source>
        <strain evidence="3 4">CIRM-BRFM 2984</strain>
    </source>
</reference>
<evidence type="ECO:0000256" key="1">
    <source>
        <dbReference type="SAM" id="Phobius"/>
    </source>
</evidence>
<dbReference type="SUPFAM" id="SSF48371">
    <property type="entry name" value="ARM repeat"/>
    <property type="match status" value="1"/>
</dbReference>
<evidence type="ECO:0000313" key="4">
    <source>
        <dbReference type="Proteomes" id="UP001362999"/>
    </source>
</evidence>
<keyword evidence="1" id="KW-0812">Transmembrane</keyword>
<dbReference type="AlphaFoldDB" id="A0AAV9ZNB8"/>
<accession>A0AAV9ZNB8</accession>
<keyword evidence="1" id="KW-0472">Membrane</keyword>
<feature type="transmembrane region" description="Helical" evidence="1">
    <location>
        <begin position="225"/>
        <end position="246"/>
    </location>
</feature>
<feature type="domain" description="DUF6535" evidence="2">
    <location>
        <begin position="59"/>
        <end position="220"/>
    </location>
</feature>
<evidence type="ECO:0000259" key="2">
    <source>
        <dbReference type="Pfam" id="PF20153"/>
    </source>
</evidence>
<protein>
    <recommendedName>
        <fullName evidence="2">DUF6535 domain-containing protein</fullName>
    </recommendedName>
</protein>
<dbReference type="InterPro" id="IPR016024">
    <property type="entry name" value="ARM-type_fold"/>
</dbReference>
<sequence>MPKGRDLTDCLLPFWHKPESQQDEPVSENNGPDAEADKLFNILNDSPFKRHCANNAEVWKTYLTLARRFDDHLVTSLNNSVDPLLIFAGLFSAILTAFLIEIRTDKTTDSLLFSIVLGQHTIADDVPFQPDTAFRWINALWFASLVASLGSALGASLAKGWASPFSVTSPGSGWSNAVIHSKRWCGAQRWHLKPVIQFLPFLIHTAVILFGVGLVLLLFQDDRDLGIVILYPMAILGVLYLMPTFLRAIFRDSPFRTPISEIIPLLCRPRGPRATPFPSSSEDAQKAFALAWLLKHSLEDDTTDAAIRAVAGLPFIIEVQDELVRGDTAGTISNRLSAELLKETMDPAFLRGCLFALLHLVQTKPLDVVDAMVSTTTGPLRNVESMPTGVHEVALCVKGRILLLSKKPPEKESLEGILFETDIPVLVKCCQDPCLLRSLREVCVLRDWQTFLPNDFASLKSTDVSERYAAHAKLTTEANKDGVTFNPKLQATFFSGGLNSRFARSQVASFLAIAARYEAISDMIETSKIYQRIFSLMTNEYFDELVEPFLQLARNSKLRRSLSTAETWRVVLQYCSRDSTETIDIMRGVHDLVGFNDVGQGFTERGIEGQLIQFLGHESPRVRHRTVKLFFRTSPKHLSSALLSGLVNRLNDESSEIRAAAVDLLKKSTKDSFDTETTSKVWESIYAIRLTLNTLVFLSESTLPDGAIFEAASPDLESIPGLLQAVWGDETEREAAVRGTRFLAEHSTVTIPMVTYLLVLGGDSYWVSSAVFAAIQAIASRDGFESAILSEEAQEKLVTLLKDPAWFVRRDTLRMLVGLAKPDALVPRFIHTRGFEGNSHRILLGVEEQRRSDFPNR</sequence>